<dbReference type="Proteomes" id="UP000247591">
    <property type="component" value="Unassembled WGS sequence"/>
</dbReference>
<feature type="region of interest" description="Disordered" evidence="1">
    <location>
        <begin position="1"/>
        <end position="24"/>
    </location>
</feature>
<dbReference type="AlphaFoldDB" id="A0A318RM18"/>
<evidence type="ECO:0000256" key="1">
    <source>
        <dbReference type="SAM" id="MobiDB-lite"/>
    </source>
</evidence>
<keyword evidence="3" id="KW-1185">Reference proteome</keyword>
<evidence type="ECO:0000313" key="3">
    <source>
        <dbReference type="Proteomes" id="UP000247591"/>
    </source>
</evidence>
<feature type="compositionally biased region" description="Basic and acidic residues" evidence="1">
    <location>
        <begin position="12"/>
        <end position="22"/>
    </location>
</feature>
<organism evidence="2 3">
    <name type="scientific">Williamsia limnetica</name>
    <dbReference type="NCBI Taxonomy" id="882452"/>
    <lineage>
        <taxon>Bacteria</taxon>
        <taxon>Bacillati</taxon>
        <taxon>Actinomycetota</taxon>
        <taxon>Actinomycetes</taxon>
        <taxon>Mycobacteriales</taxon>
        <taxon>Nocardiaceae</taxon>
        <taxon>Williamsia</taxon>
    </lineage>
</organism>
<protein>
    <submittedName>
        <fullName evidence="2">Uncharacterized protein</fullName>
    </submittedName>
</protein>
<dbReference type="EMBL" id="QJSP01000006">
    <property type="protein sequence ID" value="PYE17365.1"/>
    <property type="molecule type" value="Genomic_DNA"/>
</dbReference>
<evidence type="ECO:0000313" key="2">
    <source>
        <dbReference type="EMBL" id="PYE17365.1"/>
    </source>
</evidence>
<dbReference type="RefSeq" id="WP_146240424.1">
    <property type="nucleotide sequence ID" value="NZ_QJSP01000006.1"/>
</dbReference>
<proteinExistence type="predicted"/>
<comment type="caution">
    <text evidence="2">The sequence shown here is derived from an EMBL/GenBank/DDBJ whole genome shotgun (WGS) entry which is preliminary data.</text>
</comment>
<accession>A0A318RM18</accession>
<gene>
    <name evidence="2" type="ORF">DFR67_10668</name>
</gene>
<name>A0A318RM18_WILLI</name>
<dbReference type="OrthoDB" id="4578134at2"/>
<reference evidence="2 3" key="1">
    <citation type="submission" date="2018-06" db="EMBL/GenBank/DDBJ databases">
        <title>Genomic Encyclopedia of Type Strains, Phase IV (KMG-IV): sequencing the most valuable type-strain genomes for metagenomic binning, comparative biology and taxonomic classification.</title>
        <authorList>
            <person name="Goeker M."/>
        </authorList>
    </citation>
    <scope>NUCLEOTIDE SEQUENCE [LARGE SCALE GENOMIC DNA]</scope>
    <source>
        <strain evidence="2 3">DSM 45521</strain>
    </source>
</reference>
<sequence length="186" mass="20752">MPSGGPSGNLQWRERTDERSRNPYDAPAAWFTHEHARWRPTHTSGVEDVTRWAIDDEGRIWLTTVSTHSCAQHDADPSVRRVYPALLLESAVRTVRDVLGSDPFPWDLSDVLSESIPPQDYLPILGRGRMVINGRLHLGTTIQVDSCLFVATVVDGVWVGALQPRGRQHPKLTFGLPLPDTLTRTG</sequence>